<evidence type="ECO:0000256" key="7">
    <source>
        <dbReference type="ARBA" id="ARBA00022825"/>
    </source>
</evidence>
<dbReference type="PANTHER" id="PTHR24276">
    <property type="entry name" value="POLYSERASE-RELATED"/>
    <property type="match status" value="1"/>
</dbReference>
<reference evidence="16" key="1">
    <citation type="submission" date="2016-12" db="EMBL/GenBank/DDBJ databases">
        <title>An insight into the sialome and mialome of the sand fly, Nyssomyia neivai.</title>
        <authorList>
            <person name="Sebastian V."/>
            <person name="Goulart T.M."/>
            <person name="Oliveira W."/>
            <person name="Calvo E."/>
            <person name="Oliveira L.F."/>
            <person name="Pinto M.C."/>
            <person name="Rosselino A.M."/>
            <person name="Ribeiro J.M."/>
        </authorList>
    </citation>
    <scope>NUCLEOTIDE SEQUENCE</scope>
</reference>
<dbReference type="CDD" id="cd00190">
    <property type="entry name" value="Tryp_SPc"/>
    <property type="match status" value="1"/>
</dbReference>
<dbReference type="Pfam" id="PF00089">
    <property type="entry name" value="Trypsin"/>
    <property type="match status" value="1"/>
</dbReference>
<evidence type="ECO:0000256" key="2">
    <source>
        <dbReference type="ARBA" id="ARBA00022525"/>
    </source>
</evidence>
<evidence type="ECO:0000256" key="8">
    <source>
        <dbReference type="ARBA" id="ARBA00023145"/>
    </source>
</evidence>
<feature type="signal peptide" evidence="14">
    <location>
        <begin position="1"/>
        <end position="17"/>
    </location>
</feature>
<keyword evidence="3 13" id="KW-0645">Protease</keyword>
<dbReference type="PROSITE" id="PS50240">
    <property type="entry name" value="TRYPSIN_DOM"/>
    <property type="match status" value="1"/>
</dbReference>
<dbReference type="GO" id="GO:0006508">
    <property type="term" value="P:proteolysis"/>
    <property type="evidence" value="ECO:0007669"/>
    <property type="project" value="UniProtKB-KW"/>
</dbReference>
<dbReference type="PROSITE" id="PS00134">
    <property type="entry name" value="TRYPSIN_HIS"/>
    <property type="match status" value="1"/>
</dbReference>
<dbReference type="PROSITE" id="PS00135">
    <property type="entry name" value="TRYPSIN_SER"/>
    <property type="match status" value="1"/>
</dbReference>
<keyword evidence="8" id="KW-0865">Zymogen</keyword>
<evidence type="ECO:0000256" key="9">
    <source>
        <dbReference type="ARBA" id="ARBA00023157"/>
    </source>
</evidence>
<evidence type="ECO:0000256" key="12">
    <source>
        <dbReference type="ARBA" id="ARBA00038868"/>
    </source>
</evidence>
<comment type="similarity">
    <text evidence="10">Belongs to the peptidase S1 family. CLIP subfamily.</text>
</comment>
<organism evidence="16">
    <name type="scientific">Nyssomyia neivai</name>
    <dbReference type="NCBI Taxonomy" id="330878"/>
    <lineage>
        <taxon>Eukaryota</taxon>
        <taxon>Metazoa</taxon>
        <taxon>Ecdysozoa</taxon>
        <taxon>Arthropoda</taxon>
        <taxon>Hexapoda</taxon>
        <taxon>Insecta</taxon>
        <taxon>Pterygota</taxon>
        <taxon>Neoptera</taxon>
        <taxon>Endopterygota</taxon>
        <taxon>Diptera</taxon>
        <taxon>Nematocera</taxon>
        <taxon>Psychodoidea</taxon>
        <taxon>Psychodidae</taxon>
        <taxon>Nyssomyia</taxon>
    </lineage>
</organism>
<keyword evidence="9" id="KW-1015">Disulfide bond</keyword>
<comment type="catalytic activity">
    <reaction evidence="11">
        <text>Preferential cleavage: Arg-|-Xaa, Lys-|-Xaa.</text>
        <dbReference type="EC" id="3.4.21.4"/>
    </reaction>
</comment>
<dbReference type="InterPro" id="IPR009003">
    <property type="entry name" value="Peptidase_S1_PA"/>
</dbReference>
<evidence type="ECO:0000256" key="4">
    <source>
        <dbReference type="ARBA" id="ARBA00022729"/>
    </source>
</evidence>
<comment type="subcellular location">
    <subcellularLocation>
        <location evidence="1">Secreted</location>
    </subcellularLocation>
</comment>
<keyword evidence="7 13" id="KW-0720">Serine protease</keyword>
<dbReference type="InterPro" id="IPR001254">
    <property type="entry name" value="Trypsin_dom"/>
</dbReference>
<dbReference type="FunFam" id="2.40.10.10:FF:000077">
    <property type="entry name" value="Predicted protein"/>
    <property type="match status" value="1"/>
</dbReference>
<dbReference type="PRINTS" id="PR00722">
    <property type="entry name" value="CHYMOTRYPSIN"/>
</dbReference>
<keyword evidence="5" id="KW-0222">Digestion</keyword>
<evidence type="ECO:0000256" key="11">
    <source>
        <dbReference type="ARBA" id="ARBA00036320"/>
    </source>
</evidence>
<dbReference type="InterPro" id="IPR043504">
    <property type="entry name" value="Peptidase_S1_PA_chymotrypsin"/>
</dbReference>
<dbReference type="GO" id="GO:0005576">
    <property type="term" value="C:extracellular region"/>
    <property type="evidence" value="ECO:0007669"/>
    <property type="project" value="UniProtKB-SubCell"/>
</dbReference>
<proteinExistence type="inferred from homology"/>
<keyword evidence="6 13" id="KW-0378">Hydrolase</keyword>
<evidence type="ECO:0000256" key="3">
    <source>
        <dbReference type="ARBA" id="ARBA00022670"/>
    </source>
</evidence>
<dbReference type="GO" id="GO:0004252">
    <property type="term" value="F:serine-type endopeptidase activity"/>
    <property type="evidence" value="ECO:0007669"/>
    <property type="project" value="UniProtKB-EC"/>
</dbReference>
<dbReference type="AlphaFoldDB" id="A0A1L8DQF2"/>
<dbReference type="InterPro" id="IPR018114">
    <property type="entry name" value="TRYPSIN_HIS"/>
</dbReference>
<evidence type="ECO:0000256" key="6">
    <source>
        <dbReference type="ARBA" id="ARBA00022801"/>
    </source>
</evidence>
<dbReference type="InterPro" id="IPR050430">
    <property type="entry name" value="Peptidase_S1"/>
</dbReference>
<dbReference type="PANTHER" id="PTHR24276:SF97">
    <property type="entry name" value="GH13245P2-RELATED"/>
    <property type="match status" value="1"/>
</dbReference>
<dbReference type="SMART" id="SM00020">
    <property type="entry name" value="Tryp_SPc"/>
    <property type="match status" value="1"/>
</dbReference>
<dbReference type="InterPro" id="IPR033116">
    <property type="entry name" value="TRYPSIN_SER"/>
</dbReference>
<evidence type="ECO:0000256" key="1">
    <source>
        <dbReference type="ARBA" id="ARBA00004613"/>
    </source>
</evidence>
<sequence>MWYQIVVLSILSLTSNAALLPAPIHRIVGGQAIDIEKVPYQVSINYKGGHECGGSILNERFIMSAAHCVVDLPSQFLVRAGSSNSIYGGETASVKAIHVHKHHNETTNDYDFAIFELNNPLTLNPTTIRPVRLPEANADIPTGTNLTVSGWGETRDPSLDEFQLRGVTVPKVDDIECIATHLFLVAVTERMFCAGYREGGKDACQGDSGGPITADNDLLVGVVSFGFGCARPRYPGVYARISSVRQWIRDIANV</sequence>
<name>A0A1L8DQF2_9DIPT</name>
<keyword evidence="4 14" id="KW-0732">Signal</keyword>
<dbReference type="GO" id="GO:0007586">
    <property type="term" value="P:digestion"/>
    <property type="evidence" value="ECO:0007669"/>
    <property type="project" value="UniProtKB-KW"/>
</dbReference>
<accession>A0A1L8DQF2</accession>
<protein>
    <recommendedName>
        <fullName evidence="12">trypsin</fullName>
        <ecNumber evidence="12">3.4.21.4</ecNumber>
    </recommendedName>
</protein>
<evidence type="ECO:0000313" key="16">
    <source>
        <dbReference type="EMBL" id="JAV08708.1"/>
    </source>
</evidence>
<evidence type="ECO:0000259" key="15">
    <source>
        <dbReference type="PROSITE" id="PS50240"/>
    </source>
</evidence>
<feature type="domain" description="Peptidase S1" evidence="15">
    <location>
        <begin position="27"/>
        <end position="253"/>
    </location>
</feature>
<evidence type="ECO:0000256" key="13">
    <source>
        <dbReference type="RuleBase" id="RU363034"/>
    </source>
</evidence>
<evidence type="ECO:0000256" key="5">
    <source>
        <dbReference type="ARBA" id="ARBA00022757"/>
    </source>
</evidence>
<keyword evidence="2" id="KW-0964">Secreted</keyword>
<dbReference type="EC" id="3.4.21.4" evidence="12"/>
<dbReference type="InterPro" id="IPR001314">
    <property type="entry name" value="Peptidase_S1A"/>
</dbReference>
<dbReference type="EMBL" id="GFDF01005376">
    <property type="protein sequence ID" value="JAV08708.1"/>
    <property type="molecule type" value="Transcribed_RNA"/>
</dbReference>
<evidence type="ECO:0000256" key="14">
    <source>
        <dbReference type="SAM" id="SignalP"/>
    </source>
</evidence>
<feature type="chain" id="PRO_5009875530" description="trypsin" evidence="14">
    <location>
        <begin position="18"/>
        <end position="254"/>
    </location>
</feature>
<evidence type="ECO:0000256" key="10">
    <source>
        <dbReference type="ARBA" id="ARBA00024195"/>
    </source>
</evidence>
<dbReference type="Gene3D" id="2.40.10.10">
    <property type="entry name" value="Trypsin-like serine proteases"/>
    <property type="match status" value="1"/>
</dbReference>
<dbReference type="SUPFAM" id="SSF50494">
    <property type="entry name" value="Trypsin-like serine proteases"/>
    <property type="match status" value="1"/>
</dbReference>